<name>A0A2H9TL10_9FUNG</name>
<dbReference type="CDD" id="cd15505">
    <property type="entry name" value="PHD_ING"/>
    <property type="match status" value="1"/>
</dbReference>
<evidence type="ECO:0000256" key="9">
    <source>
        <dbReference type="PIRSR" id="PIRSR628651-51"/>
    </source>
</evidence>
<evidence type="ECO:0000256" key="5">
    <source>
        <dbReference type="ARBA" id="ARBA00022833"/>
    </source>
</evidence>
<feature type="binding site" evidence="9">
    <location>
        <position position="181"/>
    </location>
    <ligand>
        <name>Zn(2+)</name>
        <dbReference type="ChEBI" id="CHEBI:29105"/>
        <label>2</label>
    </ligand>
</feature>
<gene>
    <name evidence="13" type="ORF">PSACC_01732</name>
</gene>
<evidence type="ECO:0000256" key="6">
    <source>
        <dbReference type="ARBA" id="ARBA00022853"/>
    </source>
</evidence>
<feature type="site" description="Histone H3K4me3 binding" evidence="8">
    <location>
        <position position="162"/>
    </location>
</feature>
<dbReference type="InterPro" id="IPR019786">
    <property type="entry name" value="Zinc_finger_PHD-type_CS"/>
</dbReference>
<dbReference type="FunFam" id="3.30.40.10:FF:000016">
    <property type="entry name" value="Inhibitor of growth protein"/>
    <property type="match status" value="1"/>
</dbReference>
<proteinExistence type="inferred from homology"/>
<evidence type="ECO:0000256" key="8">
    <source>
        <dbReference type="PIRSR" id="PIRSR628651-50"/>
    </source>
</evidence>
<dbReference type="SMART" id="SM01408">
    <property type="entry name" value="ING"/>
    <property type="match status" value="1"/>
</dbReference>
<keyword evidence="4 10" id="KW-0863">Zinc-finger</keyword>
<feature type="binding site" evidence="9">
    <location>
        <position position="187"/>
    </location>
    <ligand>
        <name>Zn(2+)</name>
        <dbReference type="ChEBI" id="CHEBI:29105"/>
        <label>1</label>
    </ligand>
</feature>
<feature type="site" description="Histone H3K4me3 binding" evidence="8">
    <location>
        <position position="177"/>
    </location>
</feature>
<feature type="binding site" evidence="9">
    <location>
        <position position="206"/>
    </location>
    <ligand>
        <name>Zn(2+)</name>
        <dbReference type="ChEBI" id="CHEBI:29105"/>
        <label>2</label>
    </ligand>
</feature>
<comment type="domain">
    <text evidence="11">The PHD-type zinc finger mediates the binding to H3K4me3.</text>
</comment>
<reference evidence="13 14" key="1">
    <citation type="submission" date="2016-10" db="EMBL/GenBank/DDBJ databases">
        <title>The genome of Paramicrosporidium saccamoebae is the missing link in understanding Cryptomycota and Microsporidia evolution.</title>
        <authorList>
            <person name="Quandt C.A."/>
            <person name="Beaudet D."/>
            <person name="Corsaro D."/>
            <person name="Michel R."/>
            <person name="Corradi N."/>
            <person name="James T."/>
        </authorList>
    </citation>
    <scope>NUCLEOTIDE SEQUENCE [LARGE SCALE GENOMIC DNA]</scope>
    <source>
        <strain evidence="13 14">KSL3</strain>
    </source>
</reference>
<feature type="binding site" evidence="9">
    <location>
        <position position="163"/>
    </location>
    <ligand>
        <name>Zn(2+)</name>
        <dbReference type="ChEBI" id="CHEBI:29105"/>
        <label>1</label>
    </ligand>
</feature>
<evidence type="ECO:0000313" key="14">
    <source>
        <dbReference type="Proteomes" id="UP000240830"/>
    </source>
</evidence>
<comment type="function">
    <text evidence="11">Component of an histone acetyltransferase complex.</text>
</comment>
<keyword evidence="14" id="KW-1185">Reference proteome</keyword>
<feature type="binding site" evidence="9">
    <location>
        <position position="190"/>
    </location>
    <ligand>
        <name>Zn(2+)</name>
        <dbReference type="ChEBI" id="CHEBI:29105"/>
        <label>1</label>
    </ligand>
</feature>
<feature type="binding site" evidence="9">
    <location>
        <position position="165"/>
    </location>
    <ligand>
        <name>Zn(2+)</name>
        <dbReference type="ChEBI" id="CHEBI:29105"/>
        <label>1</label>
    </ligand>
</feature>
<dbReference type="Pfam" id="PF12998">
    <property type="entry name" value="ING"/>
    <property type="match status" value="1"/>
</dbReference>
<keyword evidence="6 11" id="KW-0156">Chromatin regulator</keyword>
<evidence type="ECO:0000256" key="4">
    <source>
        <dbReference type="ARBA" id="ARBA00022771"/>
    </source>
</evidence>
<dbReference type="OrthoDB" id="5411773at2759"/>
<dbReference type="AlphaFoldDB" id="A0A2H9TL10"/>
<evidence type="ECO:0000256" key="1">
    <source>
        <dbReference type="ARBA" id="ARBA00004123"/>
    </source>
</evidence>
<protein>
    <recommendedName>
        <fullName evidence="11">Chromatin modification-related protein</fullName>
    </recommendedName>
</protein>
<dbReference type="InterPro" id="IPR028651">
    <property type="entry name" value="ING_fam"/>
</dbReference>
<keyword evidence="7 11" id="KW-0539">Nucleus</keyword>
<comment type="subcellular location">
    <subcellularLocation>
        <location evidence="1 11">Nucleus</location>
    </subcellularLocation>
</comment>
<dbReference type="PROSITE" id="PS01359">
    <property type="entry name" value="ZF_PHD_1"/>
    <property type="match status" value="1"/>
</dbReference>
<keyword evidence="3 9" id="KW-0479">Metal-binding</keyword>
<keyword evidence="5 9" id="KW-0862">Zinc</keyword>
<evidence type="ECO:0000256" key="3">
    <source>
        <dbReference type="ARBA" id="ARBA00022723"/>
    </source>
</evidence>
<comment type="similarity">
    <text evidence="2 11">Belongs to the ING family.</text>
</comment>
<dbReference type="InterPro" id="IPR024610">
    <property type="entry name" value="ING_N_histone-binding"/>
</dbReference>
<dbReference type="InterPro" id="IPR019787">
    <property type="entry name" value="Znf_PHD-finger"/>
</dbReference>
<evidence type="ECO:0000256" key="11">
    <source>
        <dbReference type="RuleBase" id="RU361213"/>
    </source>
</evidence>
<dbReference type="PROSITE" id="PS50016">
    <property type="entry name" value="ZF_PHD_2"/>
    <property type="match status" value="1"/>
</dbReference>
<feature type="site" description="Histone H3K4me3 binding" evidence="8">
    <location>
        <position position="173"/>
    </location>
</feature>
<comment type="caution">
    <text evidence="13">The sequence shown here is derived from an EMBL/GenBank/DDBJ whole genome shotgun (WGS) entry which is preliminary data.</text>
</comment>
<organism evidence="13 14">
    <name type="scientific">Paramicrosporidium saccamoebae</name>
    <dbReference type="NCBI Taxonomy" id="1246581"/>
    <lineage>
        <taxon>Eukaryota</taxon>
        <taxon>Fungi</taxon>
        <taxon>Fungi incertae sedis</taxon>
        <taxon>Cryptomycota</taxon>
        <taxon>Cryptomycota incertae sedis</taxon>
        <taxon>Paramicrosporidium</taxon>
    </lineage>
</organism>
<evidence type="ECO:0000313" key="13">
    <source>
        <dbReference type="EMBL" id="PJF18445.1"/>
    </source>
</evidence>
<evidence type="ECO:0000259" key="12">
    <source>
        <dbReference type="PROSITE" id="PS50016"/>
    </source>
</evidence>
<dbReference type="Gene3D" id="6.10.140.1740">
    <property type="match status" value="1"/>
</dbReference>
<comment type="subunit">
    <text evidence="11">Component of an histone acetyltransferase complex. Interacts with H3K4me3 and to a lesser extent with H3K4me2.</text>
</comment>
<feature type="binding site" evidence="9">
    <location>
        <position position="203"/>
    </location>
    <ligand>
        <name>Zn(2+)</name>
        <dbReference type="ChEBI" id="CHEBI:29105"/>
        <label>2</label>
    </ligand>
</feature>
<dbReference type="InterPro" id="IPR013083">
    <property type="entry name" value="Znf_RING/FYVE/PHD"/>
</dbReference>
<dbReference type="InterPro" id="IPR001965">
    <property type="entry name" value="Znf_PHD"/>
</dbReference>
<dbReference type="STRING" id="1246581.A0A2H9TL10"/>
<sequence>MAANAAHVLDDYLEKAVPPEIRTQLEVLASKDLQYEEARKALFKKRNLYLRAEEKGLGSTLQAALLKKTEKEHAKLLAIIDEKIDIENRLQAVVEAHLSRLESELTGKLGMPLANPFVSVFADIPDAEQRVERVGINGRSRSSPKKRQTLTDEPIDPNEPVYCYCRQVSYGDMIGCDNADCPLEWFHYQCAGLSAPPKGKWYCKECRHLAEMISD</sequence>
<feature type="site" description="Histone H3K4me3 binding" evidence="8">
    <location>
        <position position="185"/>
    </location>
</feature>
<evidence type="ECO:0000256" key="2">
    <source>
        <dbReference type="ARBA" id="ARBA00010210"/>
    </source>
</evidence>
<dbReference type="Gene3D" id="3.30.40.10">
    <property type="entry name" value="Zinc/RING finger domain, C3HC4 (zinc finger)"/>
    <property type="match status" value="1"/>
</dbReference>
<accession>A0A2H9TL10</accession>
<dbReference type="EMBL" id="MTSL01000124">
    <property type="protein sequence ID" value="PJF18445.1"/>
    <property type="molecule type" value="Genomic_DNA"/>
</dbReference>
<feature type="binding site" evidence="9">
    <location>
        <position position="176"/>
    </location>
    <ligand>
        <name>Zn(2+)</name>
        <dbReference type="ChEBI" id="CHEBI:29105"/>
        <label>2</label>
    </ligand>
</feature>
<feature type="domain" description="PHD-type" evidence="12">
    <location>
        <begin position="160"/>
        <end position="209"/>
    </location>
</feature>
<dbReference type="GO" id="GO:0005634">
    <property type="term" value="C:nucleus"/>
    <property type="evidence" value="ECO:0007669"/>
    <property type="project" value="UniProtKB-SubCell"/>
</dbReference>
<dbReference type="Proteomes" id="UP000240830">
    <property type="component" value="Unassembled WGS sequence"/>
</dbReference>
<dbReference type="SUPFAM" id="SSF57903">
    <property type="entry name" value="FYVE/PHD zinc finger"/>
    <property type="match status" value="1"/>
</dbReference>
<evidence type="ECO:0000256" key="10">
    <source>
        <dbReference type="PROSITE-ProRule" id="PRU00146"/>
    </source>
</evidence>
<dbReference type="InterPro" id="IPR011011">
    <property type="entry name" value="Znf_FYVE_PHD"/>
</dbReference>
<dbReference type="GO" id="GO:0008270">
    <property type="term" value="F:zinc ion binding"/>
    <property type="evidence" value="ECO:0007669"/>
    <property type="project" value="UniProtKB-KW"/>
</dbReference>
<evidence type="ECO:0000256" key="7">
    <source>
        <dbReference type="ARBA" id="ARBA00023242"/>
    </source>
</evidence>
<dbReference type="PANTHER" id="PTHR10333">
    <property type="entry name" value="INHIBITOR OF GROWTH PROTEIN"/>
    <property type="match status" value="1"/>
</dbReference>
<dbReference type="GO" id="GO:0006325">
    <property type="term" value="P:chromatin organization"/>
    <property type="evidence" value="ECO:0007669"/>
    <property type="project" value="UniProtKB-KW"/>
</dbReference>
<dbReference type="SMART" id="SM00249">
    <property type="entry name" value="PHD"/>
    <property type="match status" value="1"/>
</dbReference>